<dbReference type="GO" id="GO:0003796">
    <property type="term" value="F:lysozyme activity"/>
    <property type="evidence" value="ECO:0007669"/>
    <property type="project" value="UniProtKB-EC"/>
</dbReference>
<dbReference type="PROSITE" id="PS51909">
    <property type="entry name" value="LYSOZYME_I"/>
    <property type="match status" value="1"/>
</dbReference>
<dbReference type="SUPFAM" id="SSF53955">
    <property type="entry name" value="Lysozyme-like"/>
    <property type="match status" value="1"/>
</dbReference>
<evidence type="ECO:0000256" key="5">
    <source>
        <dbReference type="ARBA" id="ARBA00022801"/>
    </source>
</evidence>
<keyword evidence="8" id="KW-0732">Signal</keyword>
<feature type="chain" id="PRO_5006456719" description="lysozyme" evidence="8">
    <location>
        <begin position="27"/>
        <end position="169"/>
    </location>
</feature>
<keyword evidence="4" id="KW-0081">Bacteriolytic enzyme</keyword>
<organism evidence="9 10">
    <name type="scientific">Drosophila mojavensis</name>
    <name type="common">Fruit fly</name>
    <dbReference type="NCBI Taxonomy" id="7230"/>
    <lineage>
        <taxon>Eukaryota</taxon>
        <taxon>Metazoa</taxon>
        <taxon>Ecdysozoa</taxon>
        <taxon>Arthropoda</taxon>
        <taxon>Hexapoda</taxon>
        <taxon>Insecta</taxon>
        <taxon>Pterygota</taxon>
        <taxon>Neoptera</taxon>
        <taxon>Endopterygota</taxon>
        <taxon>Diptera</taxon>
        <taxon>Brachycera</taxon>
        <taxon>Muscomorpha</taxon>
        <taxon>Ephydroidea</taxon>
        <taxon>Drosophilidae</taxon>
        <taxon>Drosophila</taxon>
    </lineage>
</organism>
<evidence type="ECO:0000256" key="6">
    <source>
        <dbReference type="ARBA" id="ARBA00023295"/>
    </source>
</evidence>
<sequence length="169" mass="18611">MAANKLCCTLAIGALLCLGFAALIQAQDKPVTEKCLTCLCEAMSGCNATAVCISNEKGICGLFRITWAYWVDAGKLTIKDDEPDSENAFINCANDAHCAADSVQNYMKKFNQDCNDDGEMDCLDYARIHRLGAYGCHGEMPYKFQSTFDDCIENFAQQEAEEELTKNDP</sequence>
<name>B4KSQ5_DROMO</name>
<dbReference type="CDD" id="cd16890">
    <property type="entry name" value="lyz_i"/>
    <property type="match status" value="1"/>
</dbReference>
<dbReference type="FunCoup" id="B4KSQ5">
    <property type="interactions" value="48"/>
</dbReference>
<keyword evidence="6" id="KW-0326">Glycosidase</keyword>
<proteinExistence type="predicted"/>
<evidence type="ECO:0000256" key="4">
    <source>
        <dbReference type="ARBA" id="ARBA00022638"/>
    </source>
</evidence>
<keyword evidence="3" id="KW-0929">Antimicrobial</keyword>
<evidence type="ECO:0000313" key="10">
    <source>
        <dbReference type="Proteomes" id="UP000009192"/>
    </source>
</evidence>
<dbReference type="EMBL" id="CH933808">
    <property type="protein sequence ID" value="EDW10554.2"/>
    <property type="molecule type" value="Genomic_DNA"/>
</dbReference>
<dbReference type="InParanoid" id="B4KSQ5"/>
<gene>
    <name evidence="9" type="primary">Dmoj\GI21157</name>
    <name evidence="9" type="ORF">Dmoj_GI21157</name>
</gene>
<dbReference type="PANTHER" id="PTHR11195:SF22">
    <property type="entry name" value="LYSOZYME"/>
    <property type="match status" value="1"/>
</dbReference>
<feature type="disulfide bond" evidence="7">
    <location>
        <begin position="92"/>
        <end position="98"/>
    </location>
</feature>
<comment type="catalytic activity">
    <reaction evidence="1">
        <text>Hydrolysis of (1-&gt;4)-beta-linkages between N-acetylmuramic acid and N-acetyl-D-glucosamine residues in a peptidoglycan and between N-acetyl-D-glucosamine residues in chitodextrins.</text>
        <dbReference type="EC" id="3.2.1.17"/>
    </reaction>
</comment>
<accession>B4KSQ5</accession>
<feature type="disulfide bond" evidence="7">
    <location>
        <begin position="40"/>
        <end position="46"/>
    </location>
</feature>
<evidence type="ECO:0000256" key="3">
    <source>
        <dbReference type="ARBA" id="ARBA00022529"/>
    </source>
</evidence>
<reference evidence="9 10" key="1">
    <citation type="journal article" date="2007" name="Nature">
        <title>Evolution of genes and genomes on the Drosophila phylogeny.</title>
        <authorList>
            <consortium name="Drosophila 12 Genomes Consortium"/>
            <person name="Clark A.G."/>
            <person name="Eisen M.B."/>
            <person name="Smith D.R."/>
            <person name="Bergman C.M."/>
            <person name="Oliver B."/>
            <person name="Markow T.A."/>
            <person name="Kaufman T.C."/>
            <person name="Kellis M."/>
            <person name="Gelbart W."/>
            <person name="Iyer V.N."/>
            <person name="Pollard D.A."/>
            <person name="Sackton T.B."/>
            <person name="Larracuente A.M."/>
            <person name="Singh N.D."/>
            <person name="Abad J.P."/>
            <person name="Abt D.N."/>
            <person name="Adryan B."/>
            <person name="Aguade M."/>
            <person name="Akashi H."/>
            <person name="Anderson W.W."/>
            <person name="Aquadro C.F."/>
            <person name="Ardell D.H."/>
            <person name="Arguello R."/>
            <person name="Artieri C.G."/>
            <person name="Barbash D.A."/>
            <person name="Barker D."/>
            <person name="Barsanti P."/>
            <person name="Batterham P."/>
            <person name="Batzoglou S."/>
            <person name="Begun D."/>
            <person name="Bhutkar A."/>
            <person name="Blanco E."/>
            <person name="Bosak S.A."/>
            <person name="Bradley R.K."/>
            <person name="Brand A.D."/>
            <person name="Brent M.R."/>
            <person name="Brooks A.N."/>
            <person name="Brown R.H."/>
            <person name="Butlin R.K."/>
            <person name="Caggese C."/>
            <person name="Calvi B.R."/>
            <person name="Bernardo de Carvalho A."/>
            <person name="Caspi A."/>
            <person name="Castrezana S."/>
            <person name="Celniker S.E."/>
            <person name="Chang J.L."/>
            <person name="Chapple C."/>
            <person name="Chatterji S."/>
            <person name="Chinwalla A."/>
            <person name="Civetta A."/>
            <person name="Clifton S.W."/>
            <person name="Comeron J.M."/>
            <person name="Costello J.C."/>
            <person name="Coyne J.A."/>
            <person name="Daub J."/>
            <person name="David R.G."/>
            <person name="Delcher A.L."/>
            <person name="Delehaunty K."/>
            <person name="Do C.B."/>
            <person name="Ebling H."/>
            <person name="Edwards K."/>
            <person name="Eickbush T."/>
            <person name="Evans J.D."/>
            <person name="Filipski A."/>
            <person name="Findeiss S."/>
            <person name="Freyhult E."/>
            <person name="Fulton L."/>
            <person name="Fulton R."/>
            <person name="Garcia A.C."/>
            <person name="Gardiner A."/>
            <person name="Garfield D.A."/>
            <person name="Garvin B.E."/>
            <person name="Gibson G."/>
            <person name="Gilbert D."/>
            <person name="Gnerre S."/>
            <person name="Godfrey J."/>
            <person name="Good R."/>
            <person name="Gotea V."/>
            <person name="Gravely B."/>
            <person name="Greenberg A.J."/>
            <person name="Griffiths-Jones S."/>
            <person name="Gross S."/>
            <person name="Guigo R."/>
            <person name="Gustafson E.A."/>
            <person name="Haerty W."/>
            <person name="Hahn M.W."/>
            <person name="Halligan D.L."/>
            <person name="Halpern A.L."/>
            <person name="Halter G.M."/>
            <person name="Han M.V."/>
            <person name="Heger A."/>
            <person name="Hillier L."/>
            <person name="Hinrichs A.S."/>
            <person name="Holmes I."/>
            <person name="Hoskins R.A."/>
            <person name="Hubisz M.J."/>
            <person name="Hultmark D."/>
            <person name="Huntley M.A."/>
            <person name="Jaffe D.B."/>
            <person name="Jagadeeshan S."/>
            <person name="Jeck W.R."/>
            <person name="Johnson J."/>
            <person name="Jones C.D."/>
            <person name="Jordan W.C."/>
            <person name="Karpen G.H."/>
            <person name="Kataoka E."/>
            <person name="Keightley P.D."/>
            <person name="Kheradpour P."/>
            <person name="Kirkness E.F."/>
            <person name="Koerich L.B."/>
            <person name="Kristiansen K."/>
            <person name="Kudrna D."/>
            <person name="Kulathinal R.J."/>
            <person name="Kumar S."/>
            <person name="Kwok R."/>
            <person name="Lander E."/>
            <person name="Langley C.H."/>
            <person name="Lapoint R."/>
            <person name="Lazzaro B.P."/>
            <person name="Lee S.J."/>
            <person name="Levesque L."/>
            <person name="Li R."/>
            <person name="Lin C.F."/>
            <person name="Lin M.F."/>
            <person name="Lindblad-Toh K."/>
            <person name="Llopart A."/>
            <person name="Long M."/>
            <person name="Low L."/>
            <person name="Lozovsky E."/>
            <person name="Lu J."/>
            <person name="Luo M."/>
            <person name="Machado C.A."/>
            <person name="Makalowski W."/>
            <person name="Marzo M."/>
            <person name="Matsuda M."/>
            <person name="Matzkin L."/>
            <person name="McAllister B."/>
            <person name="McBride C.S."/>
            <person name="McKernan B."/>
            <person name="McKernan K."/>
            <person name="Mendez-Lago M."/>
            <person name="Minx P."/>
            <person name="Mollenhauer M.U."/>
            <person name="Montooth K."/>
            <person name="Mount S.M."/>
            <person name="Mu X."/>
            <person name="Myers E."/>
            <person name="Negre B."/>
            <person name="Newfeld S."/>
            <person name="Nielsen R."/>
            <person name="Noor M.A."/>
            <person name="O'Grady P."/>
            <person name="Pachter L."/>
            <person name="Papaceit M."/>
            <person name="Parisi M.J."/>
            <person name="Parisi M."/>
            <person name="Parts L."/>
            <person name="Pedersen J.S."/>
            <person name="Pesole G."/>
            <person name="Phillippy A.M."/>
            <person name="Ponting C.P."/>
            <person name="Pop M."/>
            <person name="Porcelli D."/>
            <person name="Powell J.R."/>
            <person name="Prohaska S."/>
            <person name="Pruitt K."/>
            <person name="Puig M."/>
            <person name="Quesneville H."/>
            <person name="Ram K.R."/>
            <person name="Rand D."/>
            <person name="Rasmussen M.D."/>
            <person name="Reed L.K."/>
            <person name="Reenan R."/>
            <person name="Reily A."/>
            <person name="Remington K.A."/>
            <person name="Rieger T.T."/>
            <person name="Ritchie M.G."/>
            <person name="Robin C."/>
            <person name="Rogers Y.H."/>
            <person name="Rohde C."/>
            <person name="Rozas J."/>
            <person name="Rubenfield M.J."/>
            <person name="Ruiz A."/>
            <person name="Russo S."/>
            <person name="Salzberg S.L."/>
            <person name="Sanchez-Gracia A."/>
            <person name="Saranga D.J."/>
            <person name="Sato H."/>
            <person name="Schaeffer S.W."/>
            <person name="Schatz M.C."/>
            <person name="Schlenke T."/>
            <person name="Schwartz R."/>
            <person name="Segarra C."/>
            <person name="Singh R.S."/>
            <person name="Sirot L."/>
            <person name="Sirota M."/>
            <person name="Sisneros N.B."/>
            <person name="Smith C.D."/>
            <person name="Smith T.F."/>
            <person name="Spieth J."/>
            <person name="Stage D.E."/>
            <person name="Stark A."/>
            <person name="Stephan W."/>
            <person name="Strausberg R.L."/>
            <person name="Strempel S."/>
            <person name="Sturgill D."/>
            <person name="Sutton G."/>
            <person name="Sutton G.G."/>
            <person name="Tao W."/>
            <person name="Teichmann S."/>
            <person name="Tobari Y.N."/>
            <person name="Tomimura Y."/>
            <person name="Tsolas J.M."/>
            <person name="Valente V.L."/>
            <person name="Venter E."/>
            <person name="Venter J.C."/>
            <person name="Vicario S."/>
            <person name="Vieira F.G."/>
            <person name="Vilella A.J."/>
            <person name="Villasante A."/>
            <person name="Walenz B."/>
            <person name="Wang J."/>
            <person name="Wasserman M."/>
            <person name="Watts T."/>
            <person name="Wilson D."/>
            <person name="Wilson R.K."/>
            <person name="Wing R.A."/>
            <person name="Wolfner M.F."/>
            <person name="Wong A."/>
            <person name="Wong G.K."/>
            <person name="Wu C.I."/>
            <person name="Wu G."/>
            <person name="Yamamoto D."/>
            <person name="Yang H.P."/>
            <person name="Yang S.P."/>
            <person name="Yorke J.A."/>
            <person name="Yoshida K."/>
            <person name="Zdobnov E."/>
            <person name="Zhang P."/>
            <person name="Zhang Y."/>
            <person name="Zimin A.V."/>
            <person name="Baldwin J."/>
            <person name="Abdouelleil A."/>
            <person name="Abdulkadir J."/>
            <person name="Abebe A."/>
            <person name="Abera B."/>
            <person name="Abreu J."/>
            <person name="Acer S.C."/>
            <person name="Aftuck L."/>
            <person name="Alexander A."/>
            <person name="An P."/>
            <person name="Anderson E."/>
            <person name="Anderson S."/>
            <person name="Arachi H."/>
            <person name="Azer M."/>
            <person name="Bachantsang P."/>
            <person name="Barry A."/>
            <person name="Bayul T."/>
            <person name="Berlin A."/>
            <person name="Bessette D."/>
            <person name="Bloom T."/>
            <person name="Blye J."/>
            <person name="Boguslavskiy L."/>
            <person name="Bonnet C."/>
            <person name="Boukhgalter B."/>
            <person name="Bourzgui I."/>
            <person name="Brown A."/>
            <person name="Cahill P."/>
            <person name="Channer S."/>
            <person name="Cheshatsang Y."/>
            <person name="Chuda L."/>
            <person name="Citroen M."/>
            <person name="Collymore A."/>
            <person name="Cooke P."/>
            <person name="Costello M."/>
            <person name="D'Aco K."/>
            <person name="Daza R."/>
            <person name="De Haan G."/>
            <person name="DeGray S."/>
            <person name="DeMaso C."/>
            <person name="Dhargay N."/>
            <person name="Dooley K."/>
            <person name="Dooley E."/>
            <person name="Doricent M."/>
            <person name="Dorje P."/>
            <person name="Dorjee K."/>
            <person name="Dupes A."/>
            <person name="Elong R."/>
            <person name="Falk J."/>
            <person name="Farina A."/>
            <person name="Faro S."/>
            <person name="Ferguson D."/>
            <person name="Fisher S."/>
            <person name="Foley C.D."/>
            <person name="Franke A."/>
            <person name="Friedrich D."/>
            <person name="Gadbois L."/>
            <person name="Gearin G."/>
            <person name="Gearin C.R."/>
            <person name="Giannoukos G."/>
            <person name="Goode T."/>
            <person name="Graham J."/>
            <person name="Grandbois E."/>
            <person name="Grewal S."/>
            <person name="Gyaltsen K."/>
            <person name="Hafez N."/>
            <person name="Hagos B."/>
            <person name="Hall J."/>
            <person name="Henson C."/>
            <person name="Hollinger A."/>
            <person name="Honan T."/>
            <person name="Huard M.D."/>
            <person name="Hughes L."/>
            <person name="Hurhula B."/>
            <person name="Husby M.E."/>
            <person name="Kamat A."/>
            <person name="Kanga B."/>
            <person name="Kashin S."/>
            <person name="Khazanovich D."/>
            <person name="Kisner P."/>
            <person name="Lance K."/>
            <person name="Lara M."/>
            <person name="Lee W."/>
            <person name="Lennon N."/>
            <person name="Letendre F."/>
            <person name="LeVine R."/>
            <person name="Lipovsky A."/>
            <person name="Liu X."/>
            <person name="Liu J."/>
            <person name="Liu S."/>
            <person name="Lokyitsang T."/>
            <person name="Lokyitsang Y."/>
            <person name="Lubonja R."/>
            <person name="Lui A."/>
            <person name="MacDonald P."/>
            <person name="Magnisalis V."/>
            <person name="Maru K."/>
            <person name="Matthews C."/>
            <person name="McCusker W."/>
            <person name="McDonough S."/>
            <person name="Mehta T."/>
            <person name="Meldrim J."/>
            <person name="Meneus L."/>
            <person name="Mihai O."/>
            <person name="Mihalev A."/>
            <person name="Mihova T."/>
            <person name="Mittelman R."/>
            <person name="Mlenga V."/>
            <person name="Montmayeur A."/>
            <person name="Mulrain L."/>
            <person name="Navidi A."/>
            <person name="Naylor J."/>
            <person name="Negash T."/>
            <person name="Nguyen T."/>
            <person name="Nguyen N."/>
            <person name="Nicol R."/>
            <person name="Norbu C."/>
            <person name="Norbu N."/>
            <person name="Novod N."/>
            <person name="O'Neill B."/>
            <person name="Osman S."/>
            <person name="Markiewicz E."/>
            <person name="Oyono O.L."/>
            <person name="Patti C."/>
            <person name="Phunkhang P."/>
            <person name="Pierre F."/>
            <person name="Priest M."/>
            <person name="Raghuraman S."/>
            <person name="Rege F."/>
            <person name="Reyes R."/>
            <person name="Rise C."/>
            <person name="Rogov P."/>
            <person name="Ross K."/>
            <person name="Ryan E."/>
            <person name="Settipalli S."/>
            <person name="Shea T."/>
            <person name="Sherpa N."/>
            <person name="Shi L."/>
            <person name="Shih D."/>
            <person name="Sparrow T."/>
            <person name="Spaulding J."/>
            <person name="Stalker J."/>
            <person name="Stange-Thomann N."/>
            <person name="Stavropoulos S."/>
            <person name="Stone C."/>
            <person name="Strader C."/>
            <person name="Tesfaye S."/>
            <person name="Thomson T."/>
            <person name="Thoulutsang Y."/>
            <person name="Thoulutsang D."/>
            <person name="Topham K."/>
            <person name="Topping I."/>
            <person name="Tsamla T."/>
            <person name="Vassiliev H."/>
            <person name="Vo A."/>
            <person name="Wangchuk T."/>
            <person name="Wangdi T."/>
            <person name="Weiand M."/>
            <person name="Wilkinson J."/>
            <person name="Wilson A."/>
            <person name="Yadav S."/>
            <person name="Young G."/>
            <person name="Yu Q."/>
            <person name="Zembek L."/>
            <person name="Zhong D."/>
            <person name="Zimmer A."/>
            <person name="Zwirko Z."/>
            <person name="Jaffe D.B."/>
            <person name="Alvarez P."/>
            <person name="Brockman W."/>
            <person name="Butler J."/>
            <person name="Chin C."/>
            <person name="Gnerre S."/>
            <person name="Grabherr M."/>
            <person name="Kleber M."/>
            <person name="Mauceli E."/>
            <person name="MacCallum I."/>
        </authorList>
    </citation>
    <scope>NUCLEOTIDE SEQUENCE [LARGE SCALE GENOMIC DNA]</scope>
    <source>
        <strain evidence="10">Tucson 15081-1352.22</strain>
    </source>
</reference>
<dbReference type="PANTHER" id="PTHR11195">
    <property type="entry name" value="DESTABILASE-RELATED"/>
    <property type="match status" value="1"/>
</dbReference>
<dbReference type="InterPro" id="IPR023346">
    <property type="entry name" value="Lysozyme-like_dom_sf"/>
</dbReference>
<dbReference type="Gene3D" id="1.10.530.10">
    <property type="match status" value="1"/>
</dbReference>
<dbReference type="HOGENOM" id="CLU_130604_0_0_1"/>
<dbReference type="Proteomes" id="UP000009192">
    <property type="component" value="Unassembled WGS sequence"/>
</dbReference>
<dbReference type="FunFam" id="1.10.530.10:FF:000019">
    <property type="entry name" value="lysozyme"/>
    <property type="match status" value="1"/>
</dbReference>
<evidence type="ECO:0000256" key="2">
    <source>
        <dbReference type="ARBA" id="ARBA00012732"/>
    </source>
</evidence>
<dbReference type="GO" id="GO:0042742">
    <property type="term" value="P:defense response to bacterium"/>
    <property type="evidence" value="ECO:0007669"/>
    <property type="project" value="UniProtKB-KW"/>
</dbReference>
<dbReference type="OrthoDB" id="6337871at2759"/>
<dbReference type="InterPro" id="IPR008597">
    <property type="entry name" value="Invert_lysozyme"/>
</dbReference>
<dbReference type="GO" id="GO:0031640">
    <property type="term" value="P:killing of cells of another organism"/>
    <property type="evidence" value="ECO:0007669"/>
    <property type="project" value="UniProtKB-KW"/>
</dbReference>
<feature type="disulfide bond" evidence="7">
    <location>
        <begin position="35"/>
        <end position="122"/>
    </location>
</feature>
<keyword evidence="10" id="KW-1185">Reference proteome</keyword>
<evidence type="ECO:0000256" key="8">
    <source>
        <dbReference type="SAM" id="SignalP"/>
    </source>
</evidence>
<keyword evidence="7" id="KW-1015">Disulfide bond</keyword>
<dbReference type="EC" id="3.2.1.17" evidence="2"/>
<keyword evidence="5" id="KW-0378">Hydrolase</keyword>
<evidence type="ECO:0000256" key="7">
    <source>
        <dbReference type="PIRSR" id="PIRSR608597-3"/>
    </source>
</evidence>
<dbReference type="AlphaFoldDB" id="B4KSQ5"/>
<dbReference type="KEGG" id="dmo:Dmoj_GI21157"/>
<dbReference type="Pfam" id="PF05497">
    <property type="entry name" value="Destabilase"/>
    <property type="match status" value="1"/>
</dbReference>
<evidence type="ECO:0000313" key="9">
    <source>
        <dbReference type="EMBL" id="EDW10554.2"/>
    </source>
</evidence>
<protein>
    <recommendedName>
        <fullName evidence="2">lysozyme</fullName>
        <ecNumber evidence="2">3.2.1.17</ecNumber>
    </recommendedName>
</protein>
<evidence type="ECO:0000256" key="1">
    <source>
        <dbReference type="ARBA" id="ARBA00000632"/>
    </source>
</evidence>
<feature type="signal peptide" evidence="8">
    <location>
        <begin position="1"/>
        <end position="26"/>
    </location>
</feature>